<reference evidence="7 8" key="1">
    <citation type="journal article" date="2019" name="Int. J. Syst. Evol. Microbiol.">
        <title>The Global Catalogue of Microorganisms (GCM) 10K type strain sequencing project: providing services to taxonomists for standard genome sequencing and annotation.</title>
        <authorList>
            <consortium name="The Broad Institute Genomics Platform"/>
            <consortium name="The Broad Institute Genome Sequencing Center for Infectious Disease"/>
            <person name="Wu L."/>
            <person name="Ma J."/>
        </authorList>
    </citation>
    <scope>NUCLEOTIDE SEQUENCE [LARGE SCALE GENOMIC DNA]</scope>
    <source>
        <strain evidence="7 8">JCM 13595</strain>
    </source>
</reference>
<dbReference type="Proteomes" id="UP001501461">
    <property type="component" value="Unassembled WGS sequence"/>
</dbReference>
<dbReference type="NCBIfam" id="TIGR00401">
    <property type="entry name" value="msrA"/>
    <property type="match status" value="1"/>
</dbReference>
<protein>
    <recommendedName>
        <fullName evidence="5">Peptide methionine sulfoxide reductase MsrA</fullName>
        <shortName evidence="5">Protein-methionine-S-oxide reductase</shortName>
        <ecNumber evidence="5">1.8.4.11</ecNumber>
    </recommendedName>
    <alternativeName>
        <fullName evidence="5">Peptide-methionine (S)-S-oxide reductase</fullName>
        <shortName evidence="5">Peptide Met(O) reductase</shortName>
    </alternativeName>
</protein>
<dbReference type="InterPro" id="IPR036509">
    <property type="entry name" value="Met_Sox_Rdtase_MsrA_sf"/>
</dbReference>
<accession>A0ABN2UM28</accession>
<evidence type="ECO:0000256" key="3">
    <source>
        <dbReference type="ARBA" id="ARBA00047806"/>
    </source>
</evidence>
<evidence type="ECO:0000256" key="4">
    <source>
        <dbReference type="ARBA" id="ARBA00048782"/>
    </source>
</evidence>
<comment type="catalytic activity">
    <reaction evidence="4 5">
        <text>[thioredoxin]-disulfide + L-methionine + H2O = L-methionine (S)-S-oxide + [thioredoxin]-dithiol</text>
        <dbReference type="Rhea" id="RHEA:19993"/>
        <dbReference type="Rhea" id="RHEA-COMP:10698"/>
        <dbReference type="Rhea" id="RHEA-COMP:10700"/>
        <dbReference type="ChEBI" id="CHEBI:15377"/>
        <dbReference type="ChEBI" id="CHEBI:29950"/>
        <dbReference type="ChEBI" id="CHEBI:50058"/>
        <dbReference type="ChEBI" id="CHEBI:57844"/>
        <dbReference type="ChEBI" id="CHEBI:58772"/>
        <dbReference type="EC" id="1.8.4.11"/>
    </reaction>
</comment>
<feature type="active site" evidence="5">
    <location>
        <position position="22"/>
    </location>
</feature>
<dbReference type="InterPro" id="IPR002569">
    <property type="entry name" value="Met_Sox_Rdtase_MsrA_dom"/>
</dbReference>
<dbReference type="SUPFAM" id="SSF55068">
    <property type="entry name" value="Peptide methionine sulfoxide reductase"/>
    <property type="match status" value="1"/>
</dbReference>
<dbReference type="EC" id="1.8.4.11" evidence="5"/>
<dbReference type="Pfam" id="PF01625">
    <property type="entry name" value="PMSR"/>
    <property type="match status" value="1"/>
</dbReference>
<evidence type="ECO:0000256" key="1">
    <source>
        <dbReference type="ARBA" id="ARBA00005591"/>
    </source>
</evidence>
<feature type="domain" description="Peptide methionine sulphoxide reductase MsrA" evidence="6">
    <location>
        <begin position="16"/>
        <end position="166"/>
    </location>
</feature>
<keyword evidence="2 5" id="KW-0560">Oxidoreductase</keyword>
<name>A0ABN2UM28_9MICC</name>
<comment type="catalytic activity">
    <reaction evidence="3 5">
        <text>L-methionyl-[protein] + [thioredoxin]-disulfide + H2O = L-methionyl-(S)-S-oxide-[protein] + [thioredoxin]-dithiol</text>
        <dbReference type="Rhea" id="RHEA:14217"/>
        <dbReference type="Rhea" id="RHEA-COMP:10698"/>
        <dbReference type="Rhea" id="RHEA-COMP:10700"/>
        <dbReference type="Rhea" id="RHEA-COMP:12313"/>
        <dbReference type="Rhea" id="RHEA-COMP:12315"/>
        <dbReference type="ChEBI" id="CHEBI:15377"/>
        <dbReference type="ChEBI" id="CHEBI:16044"/>
        <dbReference type="ChEBI" id="CHEBI:29950"/>
        <dbReference type="ChEBI" id="CHEBI:44120"/>
        <dbReference type="ChEBI" id="CHEBI:50058"/>
        <dbReference type="EC" id="1.8.4.11"/>
    </reaction>
</comment>
<dbReference type="Gene3D" id="3.30.1060.10">
    <property type="entry name" value="Peptide methionine sulphoxide reductase MsrA"/>
    <property type="match status" value="1"/>
</dbReference>
<evidence type="ECO:0000259" key="6">
    <source>
        <dbReference type="Pfam" id="PF01625"/>
    </source>
</evidence>
<dbReference type="HAMAP" id="MF_01401">
    <property type="entry name" value="MsrA"/>
    <property type="match status" value="1"/>
</dbReference>
<dbReference type="EMBL" id="BAAAMN010000043">
    <property type="protein sequence ID" value="GAA2040029.1"/>
    <property type="molecule type" value="Genomic_DNA"/>
</dbReference>
<evidence type="ECO:0000313" key="7">
    <source>
        <dbReference type="EMBL" id="GAA2040029.1"/>
    </source>
</evidence>
<evidence type="ECO:0000256" key="5">
    <source>
        <dbReference type="HAMAP-Rule" id="MF_01401"/>
    </source>
</evidence>
<comment type="similarity">
    <text evidence="1 5">Belongs to the MsrA Met sulfoxide reductase family.</text>
</comment>
<proteinExistence type="inferred from homology"/>
<evidence type="ECO:0000256" key="2">
    <source>
        <dbReference type="ARBA" id="ARBA00023002"/>
    </source>
</evidence>
<sequence>MNSQQENQADTNLRTLIVGGGCFWCQDAVYRQTKGVVESESGYIGGHTDHPTYEQISTGTTGHAEAVKVTFDQDVIDADTIMDMLFASHDPTTLNRQGADVGPQYRSALFPQSDEDRKLFAEAIDRHQQYWDDPIVTSIEEDATWWPAEDQHQNFYQKNPAWGYCQVVINPKLANVRKHYSAWLN</sequence>
<dbReference type="PANTHER" id="PTHR43774">
    <property type="entry name" value="PEPTIDE METHIONINE SULFOXIDE REDUCTASE"/>
    <property type="match status" value="1"/>
</dbReference>
<gene>
    <name evidence="5 7" type="primary">msrA</name>
    <name evidence="7" type="ORF">GCM10009720_20640</name>
</gene>
<dbReference type="PANTHER" id="PTHR43774:SF1">
    <property type="entry name" value="PEPTIDE METHIONINE SULFOXIDE REDUCTASE MSRA 2"/>
    <property type="match status" value="1"/>
</dbReference>
<comment type="function">
    <text evidence="5">Has an important function as a repair enzyme for proteins that have been inactivated by oxidation. Catalyzes the reversible oxidation-reduction of methionine sulfoxide in proteins to methionine.</text>
</comment>
<evidence type="ECO:0000313" key="8">
    <source>
        <dbReference type="Proteomes" id="UP001501461"/>
    </source>
</evidence>
<keyword evidence="8" id="KW-1185">Reference proteome</keyword>
<comment type="caution">
    <text evidence="7">The sequence shown here is derived from an EMBL/GenBank/DDBJ whole genome shotgun (WGS) entry which is preliminary data.</text>
</comment>
<organism evidence="7 8">
    <name type="scientific">Yaniella flava</name>
    <dbReference type="NCBI Taxonomy" id="287930"/>
    <lineage>
        <taxon>Bacteria</taxon>
        <taxon>Bacillati</taxon>
        <taxon>Actinomycetota</taxon>
        <taxon>Actinomycetes</taxon>
        <taxon>Micrococcales</taxon>
        <taxon>Micrococcaceae</taxon>
        <taxon>Yaniella</taxon>
    </lineage>
</organism>